<name>A0ACC0L1F3_CHOFU</name>
<accession>A0ACC0L1F3</accession>
<evidence type="ECO:0000313" key="1">
    <source>
        <dbReference type="EMBL" id="KAI8442405.1"/>
    </source>
</evidence>
<protein>
    <submittedName>
        <fullName evidence="1">Uncharacterized protein</fullName>
    </submittedName>
</protein>
<sequence>MLSLGNDLLEEPEPVSNSNTALSSQRTLRPLDHSSGRRPLPAMRHYLLEAIAERLPCPYQVAGCEVALATCEVEEHARECFFRDMLCPLGTLNTCFWTGKLTQLMDHFRQNHPLNCNICNESDMQVSGICEDRDMHYVYLIAQTNMHFLITVKTATVDKAVHICIQYIGSKEEARRYIYEIHINSVHDAASRVVFVERCFNDTIQVDDIFRESKCVSIPLRKLRHYVEDEKLAFKFVIKKEAQSSALKKK</sequence>
<gene>
    <name evidence="1" type="ORF">MSG28_005921</name>
</gene>
<dbReference type="Proteomes" id="UP001064048">
    <property type="component" value="Chromosome 9"/>
</dbReference>
<organism evidence="1 2">
    <name type="scientific">Choristoneura fumiferana</name>
    <name type="common">Spruce budworm moth</name>
    <name type="synonym">Archips fumiferana</name>
    <dbReference type="NCBI Taxonomy" id="7141"/>
    <lineage>
        <taxon>Eukaryota</taxon>
        <taxon>Metazoa</taxon>
        <taxon>Ecdysozoa</taxon>
        <taxon>Arthropoda</taxon>
        <taxon>Hexapoda</taxon>
        <taxon>Insecta</taxon>
        <taxon>Pterygota</taxon>
        <taxon>Neoptera</taxon>
        <taxon>Endopterygota</taxon>
        <taxon>Lepidoptera</taxon>
        <taxon>Glossata</taxon>
        <taxon>Ditrysia</taxon>
        <taxon>Tortricoidea</taxon>
        <taxon>Tortricidae</taxon>
        <taxon>Tortricinae</taxon>
        <taxon>Choristoneura</taxon>
    </lineage>
</organism>
<keyword evidence="2" id="KW-1185">Reference proteome</keyword>
<reference evidence="1 2" key="1">
    <citation type="journal article" date="2022" name="Genome Biol. Evol.">
        <title>The Spruce Budworm Genome: Reconstructing the Evolutionary History of Antifreeze Proteins.</title>
        <authorList>
            <person name="Beliveau C."/>
            <person name="Gagne P."/>
            <person name="Picq S."/>
            <person name="Vernygora O."/>
            <person name="Keeling C.I."/>
            <person name="Pinkney K."/>
            <person name="Doucet D."/>
            <person name="Wen F."/>
            <person name="Johnston J.S."/>
            <person name="Maaroufi H."/>
            <person name="Boyle B."/>
            <person name="Laroche J."/>
            <person name="Dewar K."/>
            <person name="Juretic N."/>
            <person name="Blackburn G."/>
            <person name="Nisole A."/>
            <person name="Brunet B."/>
            <person name="Brandao M."/>
            <person name="Lumley L."/>
            <person name="Duan J."/>
            <person name="Quan G."/>
            <person name="Lucarotti C.J."/>
            <person name="Roe A.D."/>
            <person name="Sperling F.A.H."/>
            <person name="Levesque R.C."/>
            <person name="Cusson M."/>
        </authorList>
    </citation>
    <scope>NUCLEOTIDE SEQUENCE [LARGE SCALE GENOMIC DNA]</scope>
    <source>
        <strain evidence="1">Glfc:IPQL:Cfum</strain>
    </source>
</reference>
<dbReference type="EMBL" id="CM046109">
    <property type="protein sequence ID" value="KAI8442405.1"/>
    <property type="molecule type" value="Genomic_DNA"/>
</dbReference>
<proteinExistence type="predicted"/>
<comment type="caution">
    <text evidence="1">The sequence shown here is derived from an EMBL/GenBank/DDBJ whole genome shotgun (WGS) entry which is preliminary data.</text>
</comment>
<evidence type="ECO:0000313" key="2">
    <source>
        <dbReference type="Proteomes" id="UP001064048"/>
    </source>
</evidence>